<dbReference type="Gene3D" id="3.55.50.30">
    <property type="match status" value="1"/>
</dbReference>
<dbReference type="Gene3D" id="2.170.130.10">
    <property type="entry name" value="TonB-dependent receptor, plug domain"/>
    <property type="match status" value="1"/>
</dbReference>
<dbReference type="InterPro" id="IPR012910">
    <property type="entry name" value="Plug_dom"/>
</dbReference>
<dbReference type="PANTHER" id="PTHR30069:SF29">
    <property type="entry name" value="HEMOGLOBIN AND HEMOGLOBIN-HAPTOGLOBIN-BINDING PROTEIN 1-RELATED"/>
    <property type="match status" value="1"/>
</dbReference>
<dbReference type="PROSITE" id="PS52016">
    <property type="entry name" value="TONB_DEPENDENT_REC_3"/>
    <property type="match status" value="1"/>
</dbReference>
<keyword evidence="2 8" id="KW-0813">Transport</keyword>
<keyword evidence="11" id="KW-0675">Receptor</keyword>
<keyword evidence="7 8" id="KW-0998">Cell outer membrane</keyword>
<evidence type="ECO:0000256" key="1">
    <source>
        <dbReference type="ARBA" id="ARBA00004571"/>
    </source>
</evidence>
<gene>
    <name evidence="11" type="ORF">ENK44_14775</name>
</gene>
<dbReference type="InterPro" id="IPR039426">
    <property type="entry name" value="TonB-dep_rcpt-like"/>
</dbReference>
<evidence type="ECO:0000256" key="4">
    <source>
        <dbReference type="ARBA" id="ARBA00022692"/>
    </source>
</evidence>
<keyword evidence="6 8" id="KW-0472">Membrane</keyword>
<proteinExistence type="inferred from homology"/>
<dbReference type="InterPro" id="IPR011662">
    <property type="entry name" value="Secretin/TonB_short_N"/>
</dbReference>
<dbReference type="Proteomes" id="UP000885779">
    <property type="component" value="Unassembled WGS sequence"/>
</dbReference>
<dbReference type="SUPFAM" id="SSF56935">
    <property type="entry name" value="Porins"/>
    <property type="match status" value="1"/>
</dbReference>
<organism evidence="11">
    <name type="scientific">Caldithrix abyssi</name>
    <dbReference type="NCBI Taxonomy" id="187145"/>
    <lineage>
        <taxon>Bacteria</taxon>
        <taxon>Pseudomonadati</taxon>
        <taxon>Calditrichota</taxon>
        <taxon>Calditrichia</taxon>
        <taxon>Calditrichales</taxon>
        <taxon>Calditrichaceae</taxon>
        <taxon>Caldithrix</taxon>
    </lineage>
</organism>
<evidence type="ECO:0000256" key="5">
    <source>
        <dbReference type="ARBA" id="ARBA00022729"/>
    </source>
</evidence>
<accession>A0A7V4U2V4</accession>
<keyword evidence="5 9" id="KW-0732">Signal</keyword>
<comment type="caution">
    <text evidence="11">The sequence shown here is derived from an EMBL/GenBank/DDBJ whole genome shotgun (WGS) entry which is preliminary data.</text>
</comment>
<dbReference type="AlphaFoldDB" id="A0A7V4U2V4"/>
<dbReference type="PANTHER" id="PTHR30069">
    <property type="entry name" value="TONB-DEPENDENT OUTER MEMBRANE RECEPTOR"/>
    <property type="match status" value="1"/>
</dbReference>
<keyword evidence="4 8" id="KW-0812">Transmembrane</keyword>
<comment type="similarity">
    <text evidence="8">Belongs to the TonB-dependent receptor family.</text>
</comment>
<dbReference type="Gene3D" id="2.60.40.1120">
    <property type="entry name" value="Carboxypeptidase-like, regulatory domain"/>
    <property type="match status" value="1"/>
</dbReference>
<evidence type="ECO:0000313" key="11">
    <source>
        <dbReference type="EMBL" id="HGY56970.1"/>
    </source>
</evidence>
<evidence type="ECO:0000256" key="3">
    <source>
        <dbReference type="ARBA" id="ARBA00022452"/>
    </source>
</evidence>
<evidence type="ECO:0000259" key="10">
    <source>
        <dbReference type="SMART" id="SM00965"/>
    </source>
</evidence>
<evidence type="ECO:0000256" key="9">
    <source>
        <dbReference type="SAM" id="SignalP"/>
    </source>
</evidence>
<evidence type="ECO:0000256" key="7">
    <source>
        <dbReference type="ARBA" id="ARBA00023237"/>
    </source>
</evidence>
<evidence type="ECO:0000256" key="2">
    <source>
        <dbReference type="ARBA" id="ARBA00022448"/>
    </source>
</evidence>
<dbReference type="GO" id="GO:0009279">
    <property type="term" value="C:cell outer membrane"/>
    <property type="evidence" value="ECO:0007669"/>
    <property type="project" value="UniProtKB-SubCell"/>
</dbReference>
<dbReference type="Pfam" id="PF07715">
    <property type="entry name" value="Plug"/>
    <property type="match status" value="1"/>
</dbReference>
<evidence type="ECO:0000256" key="8">
    <source>
        <dbReference type="PROSITE-ProRule" id="PRU01360"/>
    </source>
</evidence>
<dbReference type="Pfam" id="PF13715">
    <property type="entry name" value="CarbopepD_reg_2"/>
    <property type="match status" value="1"/>
</dbReference>
<dbReference type="InterPro" id="IPR036942">
    <property type="entry name" value="Beta-barrel_TonB_sf"/>
</dbReference>
<dbReference type="Gene3D" id="2.40.170.20">
    <property type="entry name" value="TonB-dependent receptor, beta-barrel domain"/>
    <property type="match status" value="1"/>
</dbReference>
<dbReference type="InterPro" id="IPR008969">
    <property type="entry name" value="CarboxyPept-like_regulatory"/>
</dbReference>
<dbReference type="Pfam" id="PF07660">
    <property type="entry name" value="STN"/>
    <property type="match status" value="1"/>
</dbReference>
<keyword evidence="3 8" id="KW-1134">Transmembrane beta strand</keyword>
<dbReference type="SUPFAM" id="SSF49464">
    <property type="entry name" value="Carboxypeptidase regulatory domain-like"/>
    <property type="match status" value="1"/>
</dbReference>
<feature type="chain" id="PRO_5030978167" evidence="9">
    <location>
        <begin position="25"/>
        <end position="912"/>
    </location>
</feature>
<dbReference type="GO" id="GO:0015344">
    <property type="term" value="F:siderophore uptake transmembrane transporter activity"/>
    <property type="evidence" value="ECO:0007669"/>
    <property type="project" value="TreeGrafter"/>
</dbReference>
<sequence>MKKRPYIFFVALLLLFILSGLSFAQNPNSLKQLQKRITLHMENVPLNKVLDKIQEQANIQLVFSETFIPADRIVSVDFKDVPAGEALRKVLAQTSTDYKVTGGGQVVLVPSESGAGTNGSNSSSGTIAGLVYDSETDKPLAGANVFLENTSFGAATDEEGMFIINNVPPGKYTVVVNYIGYSQKSTIITLEAGDKVKLNFALQQSLMDLDEIVVTGSRSGKEKRALASPVTIISENDLKLMPIEDMRDLFEGKVPSGYSLDIGFTNRNRQTIALRGSQVFTTYNNTVKTYINGVEVADYGYSPLASLDYNDIEKIEILRGPMASTLYGSGASGGIIQIFTKKGSGGRTRFNFRAYGAATSTPWVDKTPYSQNYSLNLSGGSSVRNYKVSLLRSIADLPYPNNGVKDSKWRLNGSIGLTNGPLTMNVEAGFGSSVYGSVNNPLLLKLKEERGWTNAPSSWDKIRDRQYTNTNQLANIQLRHIITSNWYQKLTLGYNKTKIKNNSRSPDLVWYFDPDSGWTQVEKYYYLNRSWTKRSLNYLTNAKLGIGSDITADLTAGIEHTISDVDYLNANLDVNPEVVRALALDNGLVTNYQDINTGYYGEAVFGYKNSLFLTAGLRLEDNSNYGDEYGLDKNPRVGLSYAFEFDNFQIKPRASWGKSTKAPLITQKDYQESAYAIFLANPDLGPETQSGYEGGIDLYYGEIFSFEVTYYDQMVKNGITPINVDNPDTPKREYQYQNINEFFNKGWEIAGKVLLNPFTINFTYSSTDSRYGENQSSANWKYKNGAKKLYTPQSTASLGIGYKVPAFIPGSYKGGFVGLDVMYTGKMLVDNYLRLYDGFYNPDIPRLDPNDPENLKWKDAFYKIRLRLNYWFTNYLSVFVDVVNLTDYQDGAYNEITPAVGRVTKFGLDIQL</sequence>
<feature type="domain" description="Secretin/TonB short N-terminal" evidence="10">
    <location>
        <begin position="59"/>
        <end position="111"/>
    </location>
</feature>
<protein>
    <submittedName>
        <fullName evidence="11">TonB-dependent receptor</fullName>
    </submittedName>
</protein>
<comment type="subcellular location">
    <subcellularLocation>
        <location evidence="1 8">Cell outer membrane</location>
        <topology evidence="1 8">Multi-pass membrane protein</topology>
    </subcellularLocation>
</comment>
<reference evidence="11" key="1">
    <citation type="journal article" date="2020" name="mSystems">
        <title>Genome- and Community-Level Interaction Insights into Carbon Utilization and Element Cycling Functions of Hydrothermarchaeota in Hydrothermal Sediment.</title>
        <authorList>
            <person name="Zhou Z."/>
            <person name="Liu Y."/>
            <person name="Xu W."/>
            <person name="Pan J."/>
            <person name="Luo Z.H."/>
            <person name="Li M."/>
        </authorList>
    </citation>
    <scope>NUCLEOTIDE SEQUENCE [LARGE SCALE GENOMIC DNA]</scope>
    <source>
        <strain evidence="11">HyVt-577</strain>
    </source>
</reference>
<evidence type="ECO:0000256" key="6">
    <source>
        <dbReference type="ARBA" id="ARBA00023136"/>
    </source>
</evidence>
<name>A0A7V4U2V4_CALAY</name>
<dbReference type="InterPro" id="IPR037066">
    <property type="entry name" value="Plug_dom_sf"/>
</dbReference>
<dbReference type="GO" id="GO:0044718">
    <property type="term" value="P:siderophore transmembrane transport"/>
    <property type="evidence" value="ECO:0007669"/>
    <property type="project" value="TreeGrafter"/>
</dbReference>
<feature type="signal peptide" evidence="9">
    <location>
        <begin position="1"/>
        <end position="24"/>
    </location>
</feature>
<dbReference type="EMBL" id="DRQG01000142">
    <property type="protein sequence ID" value="HGY56970.1"/>
    <property type="molecule type" value="Genomic_DNA"/>
</dbReference>
<dbReference type="SMART" id="SM00965">
    <property type="entry name" value="STN"/>
    <property type="match status" value="1"/>
</dbReference>